<evidence type="ECO:0000313" key="2">
    <source>
        <dbReference type="Proteomes" id="UP000297641"/>
    </source>
</evidence>
<sequence>MQYRPETKELLSAIQDFMMKELLPKLEDDDLLSYKTLVSWNMLGVIAREFENSEYTNSWNEILESNLSVSEIEKQYPLDSFRRLTKKEKYQVLFEWNRNLAEMIRNQSIHSKLKNQKTVLDTKPKGKVWNIVKSQLKENLSVSNPRFQT</sequence>
<reference evidence="1 2" key="1">
    <citation type="journal article" date="2019" name="PLoS Negl. Trop. Dis.">
        <title>Revisiting the worldwide diversity of Leptospira species in the environment.</title>
        <authorList>
            <person name="Vincent A.T."/>
            <person name="Schiettekatte O."/>
            <person name="Bourhy P."/>
            <person name="Veyrier F.J."/>
            <person name="Picardeau M."/>
        </authorList>
    </citation>
    <scope>NUCLEOTIDE SEQUENCE [LARGE SCALE GENOMIC DNA]</scope>
    <source>
        <strain evidence="1 2">201800273</strain>
    </source>
</reference>
<dbReference type="RefSeq" id="WP_135740078.1">
    <property type="nucleotide sequence ID" value="NZ_RQFT01000003.1"/>
</dbReference>
<proteinExistence type="predicted"/>
<dbReference type="Proteomes" id="UP000297641">
    <property type="component" value="Unassembled WGS sequence"/>
</dbReference>
<gene>
    <name evidence="1" type="ORF">EHQ43_03690</name>
</gene>
<organism evidence="1 2">
    <name type="scientific">Leptospira bouyouniensis</name>
    <dbReference type="NCBI Taxonomy" id="2484911"/>
    <lineage>
        <taxon>Bacteria</taxon>
        <taxon>Pseudomonadati</taxon>
        <taxon>Spirochaetota</taxon>
        <taxon>Spirochaetia</taxon>
        <taxon>Leptospirales</taxon>
        <taxon>Leptospiraceae</taxon>
        <taxon>Leptospira</taxon>
    </lineage>
</organism>
<accession>A0A7I0HVA6</accession>
<protein>
    <submittedName>
        <fullName evidence="1">Uncharacterized protein</fullName>
    </submittedName>
</protein>
<name>A0A7I0HVA6_9LEPT</name>
<dbReference type="EMBL" id="RQFT01000003">
    <property type="protein sequence ID" value="TGL08155.1"/>
    <property type="molecule type" value="Genomic_DNA"/>
</dbReference>
<evidence type="ECO:0000313" key="1">
    <source>
        <dbReference type="EMBL" id="TGL08155.1"/>
    </source>
</evidence>
<dbReference type="AlphaFoldDB" id="A0A7I0HVA6"/>
<dbReference type="OrthoDB" id="344134at2"/>
<comment type="caution">
    <text evidence="1">The sequence shown here is derived from an EMBL/GenBank/DDBJ whole genome shotgun (WGS) entry which is preliminary data.</text>
</comment>